<comment type="caution">
    <text evidence="1">The sequence shown here is derived from an EMBL/GenBank/DDBJ whole genome shotgun (WGS) entry which is preliminary data.</text>
</comment>
<evidence type="ECO:0000313" key="2">
    <source>
        <dbReference type="Proteomes" id="UP000250321"/>
    </source>
</evidence>
<dbReference type="AlphaFoldDB" id="A0A314YU45"/>
<proteinExistence type="predicted"/>
<dbReference type="InterPro" id="IPR014710">
    <property type="entry name" value="RmlC-like_jellyroll"/>
</dbReference>
<organism evidence="1 2">
    <name type="scientific">Prunus yedoensis var. nudiflora</name>
    <dbReference type="NCBI Taxonomy" id="2094558"/>
    <lineage>
        <taxon>Eukaryota</taxon>
        <taxon>Viridiplantae</taxon>
        <taxon>Streptophyta</taxon>
        <taxon>Embryophyta</taxon>
        <taxon>Tracheophyta</taxon>
        <taxon>Spermatophyta</taxon>
        <taxon>Magnoliopsida</taxon>
        <taxon>eudicotyledons</taxon>
        <taxon>Gunneridae</taxon>
        <taxon>Pentapetalae</taxon>
        <taxon>rosids</taxon>
        <taxon>fabids</taxon>
        <taxon>Rosales</taxon>
        <taxon>Rosaceae</taxon>
        <taxon>Amygdaloideae</taxon>
        <taxon>Amygdaleae</taxon>
        <taxon>Prunus</taxon>
    </lineage>
</organism>
<dbReference type="OrthoDB" id="1585300at2759"/>
<evidence type="ECO:0000313" key="1">
    <source>
        <dbReference type="EMBL" id="PQQ10000.1"/>
    </source>
</evidence>
<gene>
    <name evidence="1" type="ORF">Pyn_03426</name>
</gene>
<dbReference type="EMBL" id="PJQY01000557">
    <property type="protein sequence ID" value="PQQ10000.1"/>
    <property type="molecule type" value="Genomic_DNA"/>
</dbReference>
<dbReference type="Gene3D" id="2.60.120.10">
    <property type="entry name" value="Jelly Rolls"/>
    <property type="match status" value="1"/>
</dbReference>
<protein>
    <submittedName>
        <fullName evidence="1">Uncharacterized protein</fullName>
    </submittedName>
</protein>
<name>A0A314YU45_PRUYE</name>
<accession>A0A314YU45</accession>
<sequence length="110" mass="12084">MEKYKLSLAQIEKKKRTYNTGHGGGGSGLSNTIDCLARGDLYGHELISWAATSTSFSDQFPISSKTLKSHGKVEVFAIRAIDLLFIVRGTKQRPHPTDNTHIEITDHGNA</sequence>
<keyword evidence="2" id="KW-1185">Reference proteome</keyword>
<reference evidence="1 2" key="1">
    <citation type="submission" date="2018-02" db="EMBL/GenBank/DDBJ databases">
        <title>Draft genome of wild Prunus yedoensis var. nudiflora.</title>
        <authorList>
            <person name="Baek S."/>
            <person name="Kim J.-H."/>
            <person name="Choi K."/>
            <person name="Kim G.-B."/>
            <person name="Cho A."/>
            <person name="Jang H."/>
            <person name="Shin C.-H."/>
            <person name="Yu H.-J."/>
            <person name="Mun J.-H."/>
        </authorList>
    </citation>
    <scope>NUCLEOTIDE SEQUENCE [LARGE SCALE GENOMIC DNA]</scope>
    <source>
        <strain evidence="2">cv. Jeju island</strain>
        <tissue evidence="1">Leaf</tissue>
    </source>
</reference>
<dbReference type="Proteomes" id="UP000250321">
    <property type="component" value="Unassembled WGS sequence"/>
</dbReference>